<keyword evidence="6 10" id="KW-1133">Transmembrane helix</keyword>
<dbReference type="InterPro" id="IPR048279">
    <property type="entry name" value="MdtK-like"/>
</dbReference>
<keyword evidence="8 10" id="KW-0472">Membrane</keyword>
<feature type="transmembrane region" description="Helical" evidence="10">
    <location>
        <begin position="134"/>
        <end position="153"/>
    </location>
</feature>
<evidence type="ECO:0000256" key="3">
    <source>
        <dbReference type="ARBA" id="ARBA00022449"/>
    </source>
</evidence>
<keyword evidence="7" id="KW-0406">Ion transport</keyword>
<evidence type="ECO:0000256" key="6">
    <source>
        <dbReference type="ARBA" id="ARBA00022989"/>
    </source>
</evidence>
<dbReference type="GO" id="GO:0042910">
    <property type="term" value="F:xenobiotic transmembrane transporter activity"/>
    <property type="evidence" value="ECO:0007669"/>
    <property type="project" value="InterPro"/>
</dbReference>
<organism evidence="11 12">
    <name type="scientific">Pseudoduganella rivuli</name>
    <dbReference type="NCBI Taxonomy" id="2666085"/>
    <lineage>
        <taxon>Bacteria</taxon>
        <taxon>Pseudomonadati</taxon>
        <taxon>Pseudomonadota</taxon>
        <taxon>Betaproteobacteria</taxon>
        <taxon>Burkholderiales</taxon>
        <taxon>Oxalobacteraceae</taxon>
        <taxon>Telluria group</taxon>
        <taxon>Pseudoduganella</taxon>
    </lineage>
</organism>
<evidence type="ECO:0000313" key="11">
    <source>
        <dbReference type="EMBL" id="MRV74034.1"/>
    </source>
</evidence>
<dbReference type="PANTHER" id="PTHR43298:SF2">
    <property type="entry name" value="FMN_FAD EXPORTER YEEO-RELATED"/>
    <property type="match status" value="1"/>
</dbReference>
<dbReference type="InterPro" id="IPR050222">
    <property type="entry name" value="MATE_MdtK"/>
</dbReference>
<keyword evidence="2" id="KW-0813">Transport</keyword>
<sequence length="474" mass="50189">MPTTFTIPNIRREAAALWQLAWPVLVGQLATVGMGVADVAMTGHASATELAAVALGASVWSIILVTVTGTMMAINSVVAHQVGAGDYGAIAHSVRQSLWKALGVGVLGALACNAATLLFDHLQMAQEVNDRATLFVHIISIGMPAYAAYRALYGYSTSINETKPVMVIALLGLAFNVVVNWLLIFGHFGLPKLGGIGCAVATGACMWLMLGAMLAWLKVAPAYRRTYPFTHWEWPHWPEIRAMLKLGLPTGITYFAEVSAFGAVSLLVARFGVVEVSAHQIALNFASLVFMAPLSFGIGAITRVGQAMGEANAAQARFAAWVGVGMSLSFAVLSAIGIALFNEQIAAAYTSDTAVQALCAQLLLFGALFQLSDATQVAASCAIRGYKVTRQPMLIQLLAFWVFALPLGCILGLAPAWVPFAPAAPMAATGFWIGLVLGLTIAAVLLSWSLHVLSLQRLRDCTRPPAHRSRTAAL</sequence>
<feature type="transmembrane region" description="Helical" evidence="10">
    <location>
        <begin position="194"/>
        <end position="217"/>
    </location>
</feature>
<keyword evidence="4" id="KW-1003">Cell membrane</keyword>
<feature type="transmembrane region" description="Helical" evidence="10">
    <location>
        <begin position="20"/>
        <end position="41"/>
    </location>
</feature>
<feature type="transmembrane region" description="Helical" evidence="10">
    <location>
        <begin position="318"/>
        <end position="341"/>
    </location>
</feature>
<evidence type="ECO:0000256" key="7">
    <source>
        <dbReference type="ARBA" id="ARBA00023065"/>
    </source>
</evidence>
<evidence type="ECO:0000313" key="12">
    <source>
        <dbReference type="Proteomes" id="UP000446768"/>
    </source>
</evidence>
<evidence type="ECO:0000256" key="10">
    <source>
        <dbReference type="SAM" id="Phobius"/>
    </source>
</evidence>
<feature type="transmembrane region" description="Helical" evidence="10">
    <location>
        <begin position="430"/>
        <end position="453"/>
    </location>
</feature>
<name>A0A7X2IQ90_9BURK</name>
<dbReference type="GO" id="GO:0006811">
    <property type="term" value="P:monoatomic ion transport"/>
    <property type="evidence" value="ECO:0007669"/>
    <property type="project" value="UniProtKB-KW"/>
</dbReference>
<evidence type="ECO:0000256" key="1">
    <source>
        <dbReference type="ARBA" id="ARBA00004429"/>
    </source>
</evidence>
<dbReference type="GO" id="GO:0015297">
    <property type="term" value="F:antiporter activity"/>
    <property type="evidence" value="ECO:0007669"/>
    <property type="project" value="UniProtKB-KW"/>
</dbReference>
<evidence type="ECO:0000256" key="4">
    <source>
        <dbReference type="ARBA" id="ARBA00022475"/>
    </source>
</evidence>
<dbReference type="AlphaFoldDB" id="A0A7X2IQ90"/>
<dbReference type="InterPro" id="IPR002528">
    <property type="entry name" value="MATE_fam"/>
</dbReference>
<evidence type="ECO:0000256" key="2">
    <source>
        <dbReference type="ARBA" id="ARBA00022448"/>
    </source>
</evidence>
<dbReference type="CDD" id="cd13131">
    <property type="entry name" value="MATE_NorM_like"/>
    <property type="match status" value="1"/>
</dbReference>
<dbReference type="NCBIfam" id="TIGR00797">
    <property type="entry name" value="matE"/>
    <property type="match status" value="1"/>
</dbReference>
<dbReference type="PIRSF" id="PIRSF006603">
    <property type="entry name" value="DinF"/>
    <property type="match status" value="1"/>
</dbReference>
<dbReference type="GO" id="GO:0005886">
    <property type="term" value="C:plasma membrane"/>
    <property type="evidence" value="ECO:0007669"/>
    <property type="project" value="UniProtKB-SubCell"/>
</dbReference>
<feature type="transmembrane region" description="Helical" evidence="10">
    <location>
        <begin position="165"/>
        <end position="188"/>
    </location>
</feature>
<reference evidence="11 12" key="1">
    <citation type="submission" date="2019-11" db="EMBL/GenBank/DDBJ databases">
        <title>Novel species isolated from a subtropical stream in China.</title>
        <authorList>
            <person name="Lu H."/>
        </authorList>
    </citation>
    <scope>NUCLEOTIDE SEQUENCE [LARGE SCALE GENOMIC DNA]</scope>
    <source>
        <strain evidence="11 12">FT92W</strain>
    </source>
</reference>
<protein>
    <recommendedName>
        <fullName evidence="9">Multidrug-efflux transporter</fullName>
    </recommendedName>
</protein>
<evidence type="ECO:0000256" key="8">
    <source>
        <dbReference type="ARBA" id="ARBA00023136"/>
    </source>
</evidence>
<feature type="transmembrane region" description="Helical" evidence="10">
    <location>
        <begin position="393"/>
        <end position="418"/>
    </location>
</feature>
<dbReference type="Proteomes" id="UP000446768">
    <property type="component" value="Unassembled WGS sequence"/>
</dbReference>
<dbReference type="PANTHER" id="PTHR43298">
    <property type="entry name" value="MULTIDRUG RESISTANCE PROTEIN NORM-RELATED"/>
    <property type="match status" value="1"/>
</dbReference>
<evidence type="ECO:0000256" key="9">
    <source>
        <dbReference type="ARBA" id="ARBA00031636"/>
    </source>
</evidence>
<evidence type="ECO:0000256" key="5">
    <source>
        <dbReference type="ARBA" id="ARBA00022692"/>
    </source>
</evidence>
<comment type="caution">
    <text evidence="11">The sequence shown here is derived from an EMBL/GenBank/DDBJ whole genome shotgun (WGS) entry which is preliminary data.</text>
</comment>
<comment type="subcellular location">
    <subcellularLocation>
        <location evidence="1">Cell inner membrane</location>
        <topology evidence="1">Multi-pass membrane protein</topology>
    </subcellularLocation>
</comment>
<feature type="transmembrane region" description="Helical" evidence="10">
    <location>
        <begin position="98"/>
        <end position="119"/>
    </location>
</feature>
<feature type="transmembrane region" description="Helical" evidence="10">
    <location>
        <begin position="53"/>
        <end position="78"/>
    </location>
</feature>
<keyword evidence="12" id="KW-1185">Reference proteome</keyword>
<dbReference type="RefSeq" id="WP_154377239.1">
    <property type="nucleotide sequence ID" value="NZ_WKJJ01000013.1"/>
</dbReference>
<accession>A0A7X2IQ90</accession>
<proteinExistence type="predicted"/>
<dbReference type="Pfam" id="PF01554">
    <property type="entry name" value="MatE"/>
    <property type="match status" value="2"/>
</dbReference>
<feature type="transmembrane region" description="Helical" evidence="10">
    <location>
        <begin position="251"/>
        <end position="273"/>
    </location>
</feature>
<keyword evidence="5 10" id="KW-0812">Transmembrane</keyword>
<gene>
    <name evidence="11" type="ORF">GJ700_20200</name>
</gene>
<dbReference type="EMBL" id="WKJJ01000013">
    <property type="protein sequence ID" value="MRV74034.1"/>
    <property type="molecule type" value="Genomic_DNA"/>
</dbReference>
<feature type="transmembrane region" description="Helical" evidence="10">
    <location>
        <begin position="285"/>
        <end position="306"/>
    </location>
</feature>
<keyword evidence="3" id="KW-0050">Antiport</keyword>